<evidence type="ECO:0000256" key="10">
    <source>
        <dbReference type="ARBA" id="ARBA00023304"/>
    </source>
</evidence>
<keyword evidence="8 11" id="KW-0460">Magnesium</keyword>
<dbReference type="InterPro" id="IPR029035">
    <property type="entry name" value="DHS-like_NAD/FAD-binding_dom"/>
</dbReference>
<evidence type="ECO:0000259" key="12">
    <source>
        <dbReference type="Pfam" id="PF00205"/>
    </source>
</evidence>
<keyword evidence="7 11" id="KW-0479">Metal-binding</keyword>
<dbReference type="Proteomes" id="UP000008917">
    <property type="component" value="Chromosome"/>
</dbReference>
<feature type="domain" description="Thiamine pyrophosphate enzyme N-terminal TPP-binding" evidence="14">
    <location>
        <begin position="27"/>
        <end position="142"/>
    </location>
</feature>
<dbReference type="KEGG" id="vpe:Varpa_3779"/>
<dbReference type="FunFam" id="3.40.50.970:FF:000007">
    <property type="entry name" value="Acetolactate synthase"/>
    <property type="match status" value="1"/>
</dbReference>
<comment type="cofactor">
    <cofactor evidence="11">
        <name>thiamine diphosphate</name>
        <dbReference type="ChEBI" id="CHEBI:58937"/>
    </cofactor>
    <text evidence="11">Binds 1 thiamine pyrophosphate per subunit.</text>
</comment>
<dbReference type="InterPro" id="IPR012000">
    <property type="entry name" value="Thiamin_PyroP_enz_cen_dom"/>
</dbReference>
<feature type="domain" description="Thiamine pyrophosphate enzyme TPP-binding" evidence="13">
    <location>
        <begin position="418"/>
        <end position="566"/>
    </location>
</feature>
<evidence type="ECO:0000256" key="5">
    <source>
        <dbReference type="ARBA" id="ARBA00022605"/>
    </source>
</evidence>
<dbReference type="GO" id="GO:0009097">
    <property type="term" value="P:isoleucine biosynthetic process"/>
    <property type="evidence" value="ECO:0007669"/>
    <property type="project" value="UniProtKB-UniPathway"/>
</dbReference>
<dbReference type="SUPFAM" id="SSF52467">
    <property type="entry name" value="DHS-like NAD/FAD-binding domain"/>
    <property type="match status" value="1"/>
</dbReference>
<comment type="cofactor">
    <cofactor evidence="11">
        <name>Mg(2+)</name>
        <dbReference type="ChEBI" id="CHEBI:18420"/>
    </cofactor>
    <text evidence="11">Binds 1 Mg(2+) ion per subunit.</text>
</comment>
<keyword evidence="6 11" id="KW-0808">Transferase</keyword>
<dbReference type="GO" id="GO:0005948">
    <property type="term" value="C:acetolactate synthase complex"/>
    <property type="evidence" value="ECO:0007669"/>
    <property type="project" value="TreeGrafter"/>
</dbReference>
<evidence type="ECO:0000256" key="3">
    <source>
        <dbReference type="ARBA" id="ARBA00007812"/>
    </source>
</evidence>
<dbReference type="CDD" id="cd02015">
    <property type="entry name" value="TPP_AHAS"/>
    <property type="match status" value="1"/>
</dbReference>
<keyword evidence="5 11" id="KW-0028">Amino-acid biosynthesis</keyword>
<dbReference type="GO" id="GO:0030976">
    <property type="term" value="F:thiamine pyrophosphate binding"/>
    <property type="evidence" value="ECO:0007669"/>
    <property type="project" value="UniProtKB-UniRule"/>
</dbReference>
<reference evidence="16" key="1">
    <citation type="submission" date="2010-12" db="EMBL/GenBank/DDBJ databases">
        <title>Complete sequence of Variovorax paradoxus EPS.</title>
        <authorList>
            <consortium name="US DOE Joint Genome Institute"/>
            <person name="Lucas S."/>
            <person name="Copeland A."/>
            <person name="Lapidus A."/>
            <person name="Cheng J.-F."/>
            <person name="Goodwin L."/>
            <person name="Pitluck S."/>
            <person name="Teshima H."/>
            <person name="Detter J.C."/>
            <person name="Han C."/>
            <person name="Tapia R."/>
            <person name="Land M."/>
            <person name="Hauser L."/>
            <person name="Kyrpides N."/>
            <person name="Ivanova N."/>
            <person name="Ovchinnikova G."/>
            <person name="Orwin P."/>
            <person name="Han J.-I.G."/>
            <person name="Woyke T."/>
        </authorList>
    </citation>
    <scope>NUCLEOTIDE SEQUENCE [LARGE SCALE GENOMIC DNA]</scope>
    <source>
        <strain evidence="16">EPS</strain>
    </source>
</reference>
<dbReference type="UniPathway" id="UPA00049">
    <property type="reaction ID" value="UER00059"/>
</dbReference>
<dbReference type="NCBIfam" id="TIGR00118">
    <property type="entry name" value="acolac_lg"/>
    <property type="match status" value="1"/>
</dbReference>
<proteinExistence type="inferred from homology"/>
<dbReference type="InterPro" id="IPR045229">
    <property type="entry name" value="TPP_enz"/>
</dbReference>
<dbReference type="InterPro" id="IPR012846">
    <property type="entry name" value="Acetolactate_synth_lsu"/>
</dbReference>
<comment type="catalytic activity">
    <reaction evidence="11">
        <text>2 pyruvate + H(+) = (2S)-2-acetolactate + CO2</text>
        <dbReference type="Rhea" id="RHEA:25249"/>
        <dbReference type="ChEBI" id="CHEBI:15361"/>
        <dbReference type="ChEBI" id="CHEBI:15378"/>
        <dbReference type="ChEBI" id="CHEBI:16526"/>
        <dbReference type="ChEBI" id="CHEBI:58476"/>
        <dbReference type="EC" id="2.2.1.6"/>
    </reaction>
</comment>
<evidence type="ECO:0000256" key="7">
    <source>
        <dbReference type="ARBA" id="ARBA00022723"/>
    </source>
</evidence>
<dbReference type="InterPro" id="IPR029061">
    <property type="entry name" value="THDP-binding"/>
</dbReference>
<dbReference type="InterPro" id="IPR039368">
    <property type="entry name" value="AHAS_TPP"/>
</dbReference>
<evidence type="ECO:0000313" key="16">
    <source>
        <dbReference type="Proteomes" id="UP000008917"/>
    </source>
</evidence>
<dbReference type="UniPathway" id="UPA00047">
    <property type="reaction ID" value="UER00055"/>
</dbReference>
<dbReference type="Pfam" id="PF02776">
    <property type="entry name" value="TPP_enzyme_N"/>
    <property type="match status" value="1"/>
</dbReference>
<reference evidence="15 16" key="2">
    <citation type="journal article" date="2013" name="Genome Announc.">
        <title>Genome of the Root-Associated Plant Growth-Promoting Bacterium Variovorax paradoxus Strain EPS.</title>
        <authorList>
            <person name="Han J.I."/>
            <person name="Spain J.C."/>
            <person name="Leadbetter J.R."/>
            <person name="Ovchinnikova G."/>
            <person name="Goodwin L.A."/>
            <person name="Han C.S."/>
            <person name="Woyke T."/>
            <person name="Davenport K.W."/>
            <person name="Orwin P.M."/>
        </authorList>
    </citation>
    <scope>NUCLEOTIDE SEQUENCE [LARGE SCALE GENOMIC DNA]</scope>
    <source>
        <strain evidence="15 16">EPS</strain>
    </source>
</reference>
<keyword evidence="9 11" id="KW-0786">Thiamine pyrophosphate</keyword>
<dbReference type="EMBL" id="CP002417">
    <property type="protein sequence ID" value="ADU37960.1"/>
    <property type="molecule type" value="Genomic_DNA"/>
</dbReference>
<evidence type="ECO:0000256" key="9">
    <source>
        <dbReference type="ARBA" id="ARBA00023052"/>
    </source>
</evidence>
<evidence type="ECO:0000259" key="14">
    <source>
        <dbReference type="Pfam" id="PF02776"/>
    </source>
</evidence>
<evidence type="ECO:0000256" key="4">
    <source>
        <dbReference type="ARBA" id="ARBA00013145"/>
    </source>
</evidence>
<dbReference type="PANTHER" id="PTHR18968">
    <property type="entry name" value="THIAMINE PYROPHOSPHATE ENZYMES"/>
    <property type="match status" value="1"/>
</dbReference>
<dbReference type="Gene3D" id="3.40.50.970">
    <property type="match status" value="2"/>
</dbReference>
<comment type="similarity">
    <text evidence="3 11">Belongs to the TPP enzyme family.</text>
</comment>
<dbReference type="GO" id="GO:0003984">
    <property type="term" value="F:acetolactate synthase activity"/>
    <property type="evidence" value="ECO:0007669"/>
    <property type="project" value="UniProtKB-EC"/>
</dbReference>
<dbReference type="SUPFAM" id="SSF52518">
    <property type="entry name" value="Thiamin diphosphate-binding fold (THDP-binding)"/>
    <property type="match status" value="2"/>
</dbReference>
<comment type="pathway">
    <text evidence="2 11">Amino-acid biosynthesis; L-valine biosynthesis; L-valine from pyruvate: step 1/4.</text>
</comment>
<dbReference type="CDD" id="cd07035">
    <property type="entry name" value="TPP_PYR_POX_like"/>
    <property type="match status" value="1"/>
</dbReference>
<comment type="pathway">
    <text evidence="1 11">Amino-acid biosynthesis; L-isoleucine biosynthesis; L-isoleucine from 2-oxobutanoate: step 1/4.</text>
</comment>
<dbReference type="PROSITE" id="PS00187">
    <property type="entry name" value="TPP_ENZYMES"/>
    <property type="match status" value="1"/>
</dbReference>
<dbReference type="FunFam" id="3.40.50.1220:FF:000008">
    <property type="entry name" value="Acetolactate synthase"/>
    <property type="match status" value="1"/>
</dbReference>
<dbReference type="InterPro" id="IPR011766">
    <property type="entry name" value="TPP_enzyme_TPP-bd"/>
</dbReference>
<organism evidence="15 16">
    <name type="scientific">Variovorax paradoxus (strain EPS)</name>
    <dbReference type="NCBI Taxonomy" id="595537"/>
    <lineage>
        <taxon>Bacteria</taxon>
        <taxon>Pseudomonadati</taxon>
        <taxon>Pseudomonadota</taxon>
        <taxon>Betaproteobacteria</taxon>
        <taxon>Burkholderiales</taxon>
        <taxon>Comamonadaceae</taxon>
        <taxon>Variovorax</taxon>
    </lineage>
</organism>
<evidence type="ECO:0000259" key="13">
    <source>
        <dbReference type="Pfam" id="PF02775"/>
    </source>
</evidence>
<dbReference type="PANTHER" id="PTHR18968:SF13">
    <property type="entry name" value="ACETOLACTATE SYNTHASE CATALYTIC SUBUNIT, MITOCHONDRIAL"/>
    <property type="match status" value="1"/>
</dbReference>
<name>E6V1V7_VARPE</name>
<dbReference type="Pfam" id="PF00205">
    <property type="entry name" value="TPP_enzyme_M"/>
    <property type="match status" value="1"/>
</dbReference>
<dbReference type="GO" id="GO:0050660">
    <property type="term" value="F:flavin adenine dinucleotide binding"/>
    <property type="evidence" value="ECO:0007669"/>
    <property type="project" value="InterPro"/>
</dbReference>
<evidence type="ECO:0000256" key="11">
    <source>
        <dbReference type="RuleBase" id="RU003591"/>
    </source>
</evidence>
<evidence type="ECO:0000256" key="2">
    <source>
        <dbReference type="ARBA" id="ARBA00005025"/>
    </source>
</evidence>
<dbReference type="InterPro" id="IPR000399">
    <property type="entry name" value="TPP-bd_CS"/>
</dbReference>
<dbReference type="InterPro" id="IPR012001">
    <property type="entry name" value="Thiamin_PyroP_enz_TPP-bd_dom"/>
</dbReference>
<dbReference type="eggNOG" id="COG0028">
    <property type="taxonomic scope" value="Bacteria"/>
</dbReference>
<dbReference type="OrthoDB" id="2254214at2"/>
<dbReference type="Gene3D" id="3.40.50.1220">
    <property type="entry name" value="TPP-binding domain"/>
    <property type="match status" value="1"/>
</dbReference>
<dbReference type="RefSeq" id="WP_013542183.1">
    <property type="nucleotide sequence ID" value="NC_014931.1"/>
</dbReference>
<gene>
    <name evidence="15" type="ordered locus">Varpa_3779</name>
</gene>
<dbReference type="GO" id="GO:0000287">
    <property type="term" value="F:magnesium ion binding"/>
    <property type="evidence" value="ECO:0007669"/>
    <property type="project" value="UniProtKB-UniRule"/>
</dbReference>
<evidence type="ECO:0000313" key="15">
    <source>
        <dbReference type="EMBL" id="ADU37960.1"/>
    </source>
</evidence>
<protein>
    <recommendedName>
        <fullName evidence="4 11">Acetolactate synthase</fullName>
        <ecNumber evidence="4 11">2.2.1.6</ecNumber>
    </recommendedName>
</protein>
<sequence>MRLLDPNVLPLTASLSLHPEAPPRVRNGAEALLDTLVECGVDTIFGYPGGAALPLYDALHGEPRLRHVLVRHEQAAVHAAEGYARSTGRVGVVLVTSGPGVGNTITGLLDAMSDSVPVLCISGQVATAVIGTQAFQESDALGMSRSVTKWNQQVRAADDVPALVRRALEIASTGRPGPVLLDVPKDIQLMRLGHGGASTPLRPLRTSRAALPPKAMLQRAADLLSTARRPVLYGGGGLINSGPAACEAFTQLVNRLHAPCTLTLMGLGAFPASDPKFIGMLGMHGNLEANLAMHEADLVVCVGARFDDRVTGKLDEFCPHARKIHIDIDPTSINKVVQVDVPMVGDCAAILDAVLALLPEQGFAPERLAPWWARIERWRAEDCLKFEPRADAILPQQLVSSLQQAIGRSGRDAIVSTDVGQHQMWAAQYLRFDSPRHWLTSGGAGTMGYGLPAAIGAQIGHPDALCVCVSGDASVLMNIQELSTAVQHRTPVKLVLCNNGYMGMVRQWQELNHGNRLSHSWNEALPDFVALAKAFGWGARRVSEPAELEAALAECLASEGPFFLDVQVAAQENCFPMMPSGHGHHRVMLAKDRWYEEA</sequence>
<evidence type="ECO:0000256" key="6">
    <source>
        <dbReference type="ARBA" id="ARBA00022679"/>
    </source>
</evidence>
<keyword evidence="10 11" id="KW-0100">Branched-chain amino acid biosynthesis</keyword>
<dbReference type="HOGENOM" id="CLU_013748_1_2_4"/>
<dbReference type="GO" id="GO:0009099">
    <property type="term" value="P:L-valine biosynthetic process"/>
    <property type="evidence" value="ECO:0007669"/>
    <property type="project" value="UniProtKB-UniPathway"/>
</dbReference>
<feature type="domain" description="Thiamine pyrophosphate enzyme central" evidence="12">
    <location>
        <begin position="217"/>
        <end position="353"/>
    </location>
</feature>
<evidence type="ECO:0000256" key="1">
    <source>
        <dbReference type="ARBA" id="ARBA00004974"/>
    </source>
</evidence>
<dbReference type="Pfam" id="PF02775">
    <property type="entry name" value="TPP_enzyme_C"/>
    <property type="match status" value="1"/>
</dbReference>
<dbReference type="STRING" id="595537.Varpa_3779"/>
<evidence type="ECO:0000256" key="8">
    <source>
        <dbReference type="ARBA" id="ARBA00022842"/>
    </source>
</evidence>
<accession>E6V1V7</accession>
<dbReference type="EC" id="2.2.1.6" evidence="4 11"/>
<dbReference type="AlphaFoldDB" id="E6V1V7"/>